<dbReference type="Pfam" id="PF04196">
    <property type="entry name" value="Bunya_RdRp"/>
    <property type="match status" value="1"/>
</dbReference>
<evidence type="ECO:0000256" key="5">
    <source>
        <dbReference type="ARBA" id="ARBA00004452"/>
    </source>
</evidence>
<dbReference type="GO" id="GO:0006351">
    <property type="term" value="P:DNA-templated transcription"/>
    <property type="evidence" value="ECO:0007669"/>
    <property type="project" value="InterPro"/>
</dbReference>
<evidence type="ECO:0000256" key="16">
    <source>
        <dbReference type="ARBA" id="ARBA00030285"/>
    </source>
</evidence>
<keyword evidence="15" id="KW-0464">Manganese</keyword>
<evidence type="ECO:0000256" key="7">
    <source>
        <dbReference type="ARBA" id="ARBA00018602"/>
    </source>
</evidence>
<keyword evidence="22" id="KW-0696">RNA-directed RNA polymerase</keyword>
<dbReference type="InterPro" id="IPR029124">
    <property type="entry name" value="L_protein_N"/>
</dbReference>
<dbReference type="GO" id="GO:0046872">
    <property type="term" value="F:metal ion binding"/>
    <property type="evidence" value="ECO:0007669"/>
    <property type="project" value="UniProtKB-KW"/>
</dbReference>
<evidence type="ECO:0000256" key="13">
    <source>
        <dbReference type="ARBA" id="ARBA00022844"/>
    </source>
</evidence>
<name>A0A1L3KPM2_9VIRU</name>
<dbReference type="PROSITE" id="PS50525">
    <property type="entry name" value="RDRP_SSRNA_NEG_SEG"/>
    <property type="match status" value="1"/>
</dbReference>
<keyword evidence="10" id="KW-0378">Hydrolase</keyword>
<dbReference type="GO" id="GO:0044423">
    <property type="term" value="C:virion component"/>
    <property type="evidence" value="ECO:0007669"/>
    <property type="project" value="UniProtKB-KW"/>
</dbReference>
<keyword evidence="9" id="KW-0479">Metal-binding</keyword>
<dbReference type="GO" id="GO:0003968">
    <property type="term" value="F:RNA-directed RNA polymerase activity"/>
    <property type="evidence" value="ECO:0007669"/>
    <property type="project" value="UniProtKB-KW"/>
</dbReference>
<evidence type="ECO:0000256" key="2">
    <source>
        <dbReference type="ARBA" id="ARBA00001946"/>
    </source>
</evidence>
<keyword evidence="22" id="KW-0548">Nucleotidyltransferase</keyword>
<accession>A0A1L3KPM2</accession>
<organism evidence="22 23">
    <name type="scientific">Hubei diptera virus 3</name>
    <dbReference type="NCBI Taxonomy" id="1922884"/>
    <lineage>
        <taxon>Viruses</taxon>
        <taxon>Riboviria</taxon>
        <taxon>Orthornavirae</taxon>
        <taxon>Negarnaviricota</taxon>
        <taxon>Polyploviricotina</taxon>
        <taxon>Bunyaviricetes</taxon>
        <taxon>Hareavirales</taxon>
        <taxon>Phenuiviridae</taxon>
        <taxon>Beidivirus</taxon>
        <taxon>Beidivirus muscae</taxon>
    </lineage>
</organism>
<dbReference type="GO" id="GO:0039694">
    <property type="term" value="P:viral RNA genome replication"/>
    <property type="evidence" value="ECO:0007669"/>
    <property type="project" value="InterPro"/>
</dbReference>
<evidence type="ECO:0000256" key="14">
    <source>
        <dbReference type="ARBA" id="ARBA00023184"/>
    </source>
</evidence>
<comment type="subcellular location">
    <subcellularLocation>
        <location evidence="3">Host Golgi apparatus</location>
    </subcellularLocation>
    <subcellularLocation>
        <location evidence="5">Host endoplasmic reticulum-Golgi intermediate compartment</location>
    </subcellularLocation>
    <subcellularLocation>
        <location evidence="4">Virion</location>
    </subcellularLocation>
</comment>
<evidence type="ECO:0000313" key="22">
    <source>
        <dbReference type="EMBL" id="APG79285.1"/>
    </source>
</evidence>
<dbReference type="Pfam" id="PF15518">
    <property type="entry name" value="L_protein_N"/>
    <property type="match status" value="1"/>
</dbReference>
<comment type="similarity">
    <text evidence="19">Belongs to the Bunyavirales RNA polymerase family.</text>
</comment>
<dbReference type="KEGG" id="vg:30671498"/>
<dbReference type="GO" id="GO:0016787">
    <property type="term" value="F:hydrolase activity"/>
    <property type="evidence" value="ECO:0007669"/>
    <property type="project" value="UniProtKB-KW"/>
</dbReference>
<keyword evidence="12" id="KW-0460">Magnesium</keyword>
<evidence type="ECO:0000256" key="9">
    <source>
        <dbReference type="ARBA" id="ARBA00022723"/>
    </source>
</evidence>
<protein>
    <recommendedName>
        <fullName evidence="7">RNA-directed RNA polymerase L</fullName>
        <ecNumber evidence="6">2.7.7.48</ecNumber>
    </recommendedName>
    <alternativeName>
        <fullName evidence="16">Large structural protein</fullName>
    </alternativeName>
    <alternativeName>
        <fullName evidence="18">Replicase</fullName>
    </alternativeName>
    <alternativeName>
        <fullName evidence="17">Transcriptase</fullName>
    </alternativeName>
</protein>
<evidence type="ECO:0000259" key="21">
    <source>
        <dbReference type="PROSITE" id="PS50525"/>
    </source>
</evidence>
<dbReference type="Pfam" id="PF12603">
    <property type="entry name" value="L_PA-C-like"/>
    <property type="match status" value="1"/>
</dbReference>
<dbReference type="InterPro" id="IPR007322">
    <property type="entry name" value="RNA_pol_bunyavir"/>
</dbReference>
<evidence type="ECO:0000256" key="18">
    <source>
        <dbReference type="ARBA" id="ARBA00031012"/>
    </source>
</evidence>
<evidence type="ECO:0000256" key="3">
    <source>
        <dbReference type="ARBA" id="ARBA00004136"/>
    </source>
</evidence>
<dbReference type="EC" id="2.7.7.48" evidence="6"/>
<keyword evidence="23" id="KW-1185">Reference proteome</keyword>
<dbReference type="InterPro" id="IPR007099">
    <property type="entry name" value="RNA-dir_pol_NSvirus"/>
</dbReference>
<proteinExistence type="inferred from homology"/>
<keyword evidence="13" id="KW-0946">Virion</keyword>
<dbReference type="GO" id="GO:0044172">
    <property type="term" value="C:host cell endoplasmic reticulum-Golgi intermediate compartment"/>
    <property type="evidence" value="ECO:0007669"/>
    <property type="project" value="UniProtKB-SubCell"/>
</dbReference>
<feature type="domain" description="RdRp catalytic" evidence="21">
    <location>
        <begin position="1024"/>
        <end position="1217"/>
    </location>
</feature>
<dbReference type="RefSeq" id="YP_009329894.1">
    <property type="nucleotide sequence ID" value="NC_032158.1"/>
</dbReference>
<evidence type="ECO:0000256" key="10">
    <source>
        <dbReference type="ARBA" id="ARBA00022801"/>
    </source>
</evidence>
<dbReference type="GO" id="GO:0044177">
    <property type="term" value="C:host cell Golgi apparatus"/>
    <property type="evidence" value="ECO:0007669"/>
    <property type="project" value="UniProtKB-SubCell"/>
</dbReference>
<evidence type="ECO:0000256" key="17">
    <source>
        <dbReference type="ARBA" id="ARBA00030436"/>
    </source>
</evidence>
<evidence type="ECO:0000256" key="11">
    <source>
        <dbReference type="ARBA" id="ARBA00022812"/>
    </source>
</evidence>
<evidence type="ECO:0000313" key="23">
    <source>
        <dbReference type="Proteomes" id="UP000201417"/>
    </source>
</evidence>
<evidence type="ECO:0000256" key="4">
    <source>
        <dbReference type="ARBA" id="ARBA00004328"/>
    </source>
</evidence>
<evidence type="ECO:0000256" key="1">
    <source>
        <dbReference type="ARBA" id="ARBA00001936"/>
    </source>
</evidence>
<comment type="function">
    <text evidence="20">RNA-dependent RNA polymerase, which is responsible for the replication and transcription of the viral RNA genome using antigenomic RNA as an intermediate. During transcription, synthesizes subgenomic RNAs and assures their capping by a cap-snatching mechanism, which involves the endonuclease activity cleaving the host capped pre-mRNAs. These short capped RNAs are then used as primers for viral transcription. The 3'-end of subgenomic mRNAs molecules are not polyadenylated. During replication, the polymerase binds the 5' and 3' vRNA extremities at distinct sites. In turn, significant conformational changes occur in the polymerase and in vRNA to initiate active RNA synthesis. As a consequence of the use of the same enzyme for both transcription and replication, these mechanisms need to be well coordinated.</text>
</comment>
<sequence length="2161" mass="249812">METLETILENTETYGDYVNSPDPIISTYIAGDLLPEFDLSLDKATDTLQINFRLIEGTSYSTIREKFIVSNHTYKAKSFVHDFTFHPLSETTDTPLVRFFPTAPEAYRSLTPDACVVINDRLFIIEYATTQSSNPRALREAYNAKRLKYLKPILDCFECMPPHERMQMGFTSVGFHIIVIGRGQIYSNLQMDDMTKNELGLRFELSLKVMEKERIMCIFPDQLGDLSENEAKLMGFLNSVEIGNGKPDDDVFSKKNYQKMIAPKDPKEVRVLIKKAFRKSAEKAIRSSEYCLQANHEKRIRESEDHKAAYYESFRKDQEFSEHQKTVVNMPFFICKNTVPSLRVKDHLKSYEMGESCEHTFRAWKEAISSYETSCYEEEEDILIPDDITEENILSQLRSLEEGEIDKEKTKNLYHRTRLNLSNDIWVKLAMQGVNGKSFEDVKEVKEKAAQRKKAFSLNIDCSDIEGFLDGCLSDLFWEYKAVNNTNLCIQQLANKALGIHKNRKVSERYMEFTSRILRTRIMKWSKIVSDIATELAISMKQHCKKDEFIIKKLKDFSCFLLIKSTKSSSHIFFSILVMKKDVEFIKNTGKVFRNFMQNPECYWTEFVSLNEAKIVNWSLTESRSMSMIPYWLEFFEVPPFMLSLDDVNPEEPHIKEKIKEAYKMTVFTTMVALADKPEIEEHLTNIRHMTMEAFASYPNYPRPFKMFSKFANQFRSRLTVFIVKKLLSFNDYIVNGNIKSYETEGGAEDLYTMTGSVRNWSGLINPITRFPLNNPGQVINLMYLGYIKNKNEKNELHSDSSVLMKILSLEEKFTPEIKERIGKVNKEFGSETAHEYNIDLIKYSCDHALEKKLFSKEQAGKELMALISTTNVEDILMTFKASSNFDESFTIFSVYSAAEIEKRRARAKNGDKDTPENYMKSSYYKRSKVIEKSIKYVEGNRVKLIDILPLCFQEIMSNGHLRICVFKKQQHGGLREIFVLNFAERVVQYVIEQAGRLLCSYYPGETMTHPDSKKKIPEQHASQSKRVNKHGITITTFSSSDASKWSQNHYSHKFAIMFVRLFPKEWHGFLWNSLSLWRNKRIKISDALLNHFSKGMGLKFYDEKIQDLYEGFKGIKKSKWIKPDHSYIEVETGMMQGILHYTSSAFHTLMNSLVEKEVRRYCKTIKIPFNCIISTMQSSDDSGMILTLNNKELPRNKSTYTLMLKLMYTLHEFKNVLNSEVSIINSIKSVIHCSRVFEFNSKFYFANFHYEPEIKLLFAAQIISERESLLERQEELSTLLSTFVETGGSFYSAFFVQFGQLISCYRALGSSVSVKFQILFTCLLMMPEPSIGFFLMDNPIGPGLSGFVYNVWKNSRETRVSAAYRMHLDKVLSRKENSKLETTNLGLLVRQSFLQFGARYKLEQLKRRINCPVDWVKQIDENPVLLFREAQSTSEYMLKVAMRLGNRGVSESMSTGVSTTSIMASSAYILNCAVFSILDDDSIKTQEVTFKGEKRKKATLLSMIENCMVARGDCLTEEQERILFPFLNEYLNLQTKLESVDDLVFVKRAQEKRRVITSVEVLEKDQGPLISTLSVLKMKWFESEFQNKTPYSKRIMERVFLMLKENISWLSDSFSETLKQSPFDHAHQMMNWFIRLQTKSRVMCLLGAPISTQRGRSTINSALNMNFHKSHVLHRNYQFHGTLSALGNLLHQIIGISSFPQSADKRTELITRLLLENKESIVFDASKSLSRTNSVATIIELIKQNPDIPKAIQQIEQNKRGYCGSWIVRQHLKFDKTGNRRYTGKGAWSGIISGVRTRIEVGDNESRGLVTRAFVLDWKPYYIDDFIKGLKAWMKDNHLNAPEVSFTAVRESELVMYFNNGYNMAKLGFPVIKAPSTIPFDINIDESTRFAVDTEDWVGFLKKDVAALRLYAIDEDDHRTTMISVPLYPSDWNITSPPSYSEDHKNYALTDWVSNRAMSLSKCIKNISKQKRNRREDLLMLIRKIIIKRLNTIGVVTDHHNPPELISSSHIAQQDAEDVVSVSSFGDEMDLEDALDFEWEAFGESANEEDIIDMMGTDDSLSCLLETDFDLDVFVESRQLMGDRIINGSSLFNNLVESWRDHHTVGRLNRILKTGYYLAGEQDLIQNYFSWLFPAINFCMQQPDYCIQDLDDLDYDPFDT</sequence>
<comment type="cofactor">
    <cofactor evidence="1">
        <name>Mn(2+)</name>
        <dbReference type="ChEBI" id="CHEBI:29035"/>
    </cofactor>
</comment>
<evidence type="ECO:0000256" key="15">
    <source>
        <dbReference type="ARBA" id="ARBA00023211"/>
    </source>
</evidence>
<reference evidence="22 23" key="1">
    <citation type="journal article" date="2016" name="Nature">
        <title>Redefining the invertebrate RNA virosphere.</title>
        <authorList>
            <person name="Shi M."/>
            <person name="Lin X.D."/>
            <person name="Tian J.H."/>
            <person name="Chen L.J."/>
            <person name="Chen X."/>
            <person name="Li C.X."/>
            <person name="Qin X.C."/>
            <person name="Li J."/>
            <person name="Cao J.P."/>
            <person name="Eden J.S."/>
            <person name="Buchmann J."/>
            <person name="Wang W."/>
            <person name="Xu J."/>
            <person name="Holmes E.C."/>
            <person name="Zhang Y.Z."/>
        </authorList>
    </citation>
    <scope>NUCLEOTIDE SEQUENCE [LARGE SCALE GENOMIC DNA]</scope>
    <source>
        <strain evidence="22 23">SCM17647</strain>
    </source>
</reference>
<keyword evidence="11" id="KW-1040">Host Golgi apparatus</keyword>
<evidence type="ECO:0000256" key="12">
    <source>
        <dbReference type="ARBA" id="ARBA00022842"/>
    </source>
</evidence>
<dbReference type="EMBL" id="KX884796">
    <property type="protein sequence ID" value="APG79285.1"/>
    <property type="molecule type" value="Genomic_RNA"/>
</dbReference>
<evidence type="ECO:0000256" key="8">
    <source>
        <dbReference type="ARBA" id="ARBA00022679"/>
    </source>
</evidence>
<comment type="cofactor">
    <cofactor evidence="2">
        <name>Mg(2+)</name>
        <dbReference type="ChEBI" id="CHEBI:18420"/>
    </cofactor>
</comment>
<dbReference type="InterPro" id="IPR022531">
    <property type="entry name" value="L_PA-C-like"/>
</dbReference>
<dbReference type="GeneID" id="30671498"/>
<keyword evidence="14" id="KW-1038">Host endoplasmic reticulum</keyword>
<evidence type="ECO:0000256" key="6">
    <source>
        <dbReference type="ARBA" id="ARBA00012494"/>
    </source>
</evidence>
<dbReference type="Proteomes" id="UP000201417">
    <property type="component" value="Genome"/>
</dbReference>
<evidence type="ECO:0000256" key="19">
    <source>
        <dbReference type="ARBA" id="ARBA00034123"/>
    </source>
</evidence>
<evidence type="ECO:0000256" key="20">
    <source>
        <dbReference type="ARBA" id="ARBA00046037"/>
    </source>
</evidence>
<keyword evidence="8" id="KW-0808">Transferase</keyword>